<protein>
    <recommendedName>
        <fullName evidence="4">PA2779 family protein</fullName>
    </recommendedName>
</protein>
<reference evidence="2" key="1">
    <citation type="submission" date="2022-03" db="EMBL/GenBank/DDBJ databases">
        <title>Genomic Encyclopedia of Type Strains, Phase III (KMG-III): the genomes of soil and plant-associated and newly described type strains.</title>
        <authorList>
            <person name="Whitman W."/>
        </authorList>
    </citation>
    <scope>NUCLEOTIDE SEQUENCE</scope>
    <source>
        <strain evidence="2">ANL 6-2</strain>
    </source>
</reference>
<accession>A0AAE3KBD2</accession>
<evidence type="ECO:0000313" key="2">
    <source>
        <dbReference type="EMBL" id="MCP1675380.1"/>
    </source>
</evidence>
<dbReference type="EMBL" id="JALJXV010000006">
    <property type="protein sequence ID" value="MCP1675380.1"/>
    <property type="molecule type" value="Genomic_DNA"/>
</dbReference>
<dbReference type="AlphaFoldDB" id="A0AAE3KBD2"/>
<dbReference type="NCBIfam" id="NF033919">
    <property type="entry name" value="PA2779_fam"/>
    <property type="match status" value="1"/>
</dbReference>
<gene>
    <name evidence="2" type="ORF">J2T57_002530</name>
</gene>
<dbReference type="PIRSF" id="PIRSF029543">
    <property type="entry name" value="UCP029543"/>
    <property type="match status" value="1"/>
</dbReference>
<dbReference type="InterPro" id="IPR016924">
    <property type="entry name" value="UCP029543"/>
</dbReference>
<comment type="caution">
    <text evidence="2">The sequence shown here is derived from an EMBL/GenBank/DDBJ whole genome shotgun (WGS) entry which is preliminary data.</text>
</comment>
<organism evidence="2 3">
    <name type="scientific">Natronocella acetinitrilica</name>
    <dbReference type="NCBI Taxonomy" id="414046"/>
    <lineage>
        <taxon>Bacteria</taxon>
        <taxon>Pseudomonadati</taxon>
        <taxon>Pseudomonadota</taxon>
        <taxon>Gammaproteobacteria</taxon>
        <taxon>Chromatiales</taxon>
        <taxon>Ectothiorhodospiraceae</taxon>
        <taxon>Natronocella</taxon>
    </lineage>
</organism>
<keyword evidence="1" id="KW-0812">Transmembrane</keyword>
<dbReference type="Pfam" id="PF20332">
    <property type="entry name" value="DUF6627"/>
    <property type="match status" value="1"/>
</dbReference>
<evidence type="ECO:0008006" key="4">
    <source>
        <dbReference type="Google" id="ProtNLM"/>
    </source>
</evidence>
<evidence type="ECO:0000313" key="3">
    <source>
        <dbReference type="Proteomes" id="UP001205843"/>
    </source>
</evidence>
<dbReference type="RefSeq" id="WP_253478786.1">
    <property type="nucleotide sequence ID" value="NZ_JALJXV010000006.1"/>
</dbReference>
<keyword evidence="1" id="KW-1133">Transmembrane helix</keyword>
<name>A0AAE3KBD2_9GAMM</name>
<proteinExistence type="predicted"/>
<dbReference type="Proteomes" id="UP001205843">
    <property type="component" value="Unassembled WGS sequence"/>
</dbReference>
<evidence type="ECO:0000256" key="1">
    <source>
        <dbReference type="SAM" id="Phobius"/>
    </source>
</evidence>
<sequence length="139" mass="14579">MLPRSGSSLTRGIAASLALLFALMSIMMPTVHAGMIGTADYASSAAVAEQRADVRALLARDDVREQLIAWGVDPDDAAERVDSLTADELAQLSEQMESMPAGAGVGSVVGAVVFIFLVLLITDILGVTDVFPFVKKTVN</sequence>
<keyword evidence="1" id="KW-0472">Membrane</keyword>
<dbReference type="InterPro" id="IPR046735">
    <property type="entry name" value="PA2779-like"/>
</dbReference>
<keyword evidence="3" id="KW-1185">Reference proteome</keyword>
<feature type="transmembrane region" description="Helical" evidence="1">
    <location>
        <begin position="101"/>
        <end position="126"/>
    </location>
</feature>